<proteinExistence type="predicted"/>
<dbReference type="Gene3D" id="3.40.50.11420">
    <property type="match status" value="1"/>
</dbReference>
<evidence type="ECO:0000256" key="2">
    <source>
        <dbReference type="ARBA" id="ARBA00023134"/>
    </source>
</evidence>
<evidence type="ECO:0000259" key="3">
    <source>
        <dbReference type="Pfam" id="PF01926"/>
    </source>
</evidence>
<gene>
    <name evidence="6" type="primary">hydF</name>
    <name evidence="6" type="ORF">FYJ75_09620</name>
</gene>
<name>A0A6L5YSH9_9FIRM</name>
<reference evidence="6 7" key="1">
    <citation type="submission" date="2019-08" db="EMBL/GenBank/DDBJ databases">
        <title>In-depth cultivation of the pig gut microbiome towards novel bacterial diversity and tailored functional studies.</title>
        <authorList>
            <person name="Wylensek D."/>
            <person name="Hitch T.C.A."/>
            <person name="Clavel T."/>
        </authorList>
    </citation>
    <scope>NUCLEOTIDE SEQUENCE [LARGE SCALE GENOMIC DNA]</scope>
    <source>
        <strain evidence="6 7">MUC/MUC-530-WT-4D</strain>
    </source>
</reference>
<organism evidence="6 7">
    <name type="scientific">Roseburia porci</name>
    <dbReference type="NCBI Taxonomy" id="2605790"/>
    <lineage>
        <taxon>Bacteria</taxon>
        <taxon>Bacillati</taxon>
        <taxon>Bacillota</taxon>
        <taxon>Clostridia</taxon>
        <taxon>Lachnospirales</taxon>
        <taxon>Lachnospiraceae</taxon>
        <taxon>Roseburia</taxon>
    </lineage>
</organism>
<dbReference type="Pfam" id="PF01926">
    <property type="entry name" value="MMR_HSR1"/>
    <property type="match status" value="1"/>
</dbReference>
<dbReference type="AlphaFoldDB" id="A0A6L5YSH9"/>
<protein>
    <submittedName>
        <fullName evidence="6">[FeFe] hydrogenase H-cluster maturation GTPase HydF</fullName>
    </submittedName>
</protein>
<evidence type="ECO:0000259" key="4">
    <source>
        <dbReference type="Pfam" id="PF18128"/>
    </source>
</evidence>
<dbReference type="Proteomes" id="UP000474024">
    <property type="component" value="Unassembled WGS sequence"/>
</dbReference>
<dbReference type="PANTHER" id="PTHR42714:SF6">
    <property type="entry name" value="TRANSLATION INITIATION FACTOR IF-2"/>
    <property type="match status" value="1"/>
</dbReference>
<dbReference type="Pfam" id="PF18133">
    <property type="entry name" value="HydF_tetramer"/>
    <property type="match status" value="1"/>
</dbReference>
<feature type="domain" description="Hydrogen maturase F tetramerization" evidence="5">
    <location>
        <begin position="296"/>
        <end position="410"/>
    </location>
</feature>
<dbReference type="EMBL" id="VUNI01000016">
    <property type="protein sequence ID" value="MST75278.1"/>
    <property type="molecule type" value="Genomic_DNA"/>
</dbReference>
<keyword evidence="1" id="KW-0547">Nucleotide-binding</keyword>
<keyword evidence="2" id="KW-0342">GTP-binding</keyword>
<dbReference type="InterPro" id="IPR040644">
    <property type="entry name" value="HydF_tetramer"/>
</dbReference>
<dbReference type="SUPFAM" id="SSF52540">
    <property type="entry name" value="P-loop containing nucleoside triphosphate hydrolases"/>
    <property type="match status" value="1"/>
</dbReference>
<dbReference type="Pfam" id="PF18128">
    <property type="entry name" value="HydF_dimer"/>
    <property type="match status" value="1"/>
</dbReference>
<feature type="domain" description="G" evidence="3">
    <location>
        <begin position="15"/>
        <end position="139"/>
    </location>
</feature>
<evidence type="ECO:0000256" key="1">
    <source>
        <dbReference type="ARBA" id="ARBA00022741"/>
    </source>
</evidence>
<dbReference type="CDD" id="cd00880">
    <property type="entry name" value="Era_like"/>
    <property type="match status" value="1"/>
</dbReference>
<dbReference type="GO" id="GO:0005525">
    <property type="term" value="F:GTP binding"/>
    <property type="evidence" value="ECO:0007669"/>
    <property type="project" value="UniProtKB-KW"/>
</dbReference>
<keyword evidence="7" id="KW-1185">Reference proteome</keyword>
<dbReference type="Gene3D" id="3.40.50.11410">
    <property type="match status" value="1"/>
</dbReference>
<evidence type="ECO:0000259" key="5">
    <source>
        <dbReference type="Pfam" id="PF18133"/>
    </source>
</evidence>
<dbReference type="RefSeq" id="WP_328596912.1">
    <property type="nucleotide sequence ID" value="NZ_VUNI01000016.1"/>
</dbReference>
<comment type="caution">
    <text evidence="6">The sequence shown here is derived from an EMBL/GenBank/DDBJ whole genome shotgun (WGS) entry which is preliminary data.</text>
</comment>
<dbReference type="PANTHER" id="PTHR42714">
    <property type="entry name" value="TRNA MODIFICATION GTPASE GTPBP3"/>
    <property type="match status" value="1"/>
</dbReference>
<dbReference type="InterPro" id="IPR005225">
    <property type="entry name" value="Small_GTP-bd"/>
</dbReference>
<evidence type="ECO:0000313" key="7">
    <source>
        <dbReference type="Proteomes" id="UP000474024"/>
    </source>
</evidence>
<dbReference type="NCBIfam" id="TIGR00231">
    <property type="entry name" value="small_GTP"/>
    <property type="match status" value="1"/>
</dbReference>
<dbReference type="GO" id="GO:0002098">
    <property type="term" value="P:tRNA wobble uridine modification"/>
    <property type="evidence" value="ECO:0007669"/>
    <property type="project" value="TreeGrafter"/>
</dbReference>
<dbReference type="InterPro" id="IPR023873">
    <property type="entry name" value="FeFe-hyd_GTPase_HydF"/>
</dbReference>
<accession>A0A6L5YSH9</accession>
<dbReference type="InterPro" id="IPR006073">
    <property type="entry name" value="GTP-bd"/>
</dbReference>
<feature type="domain" description="Hydrogen maturase F dimerization" evidence="4">
    <location>
        <begin position="194"/>
        <end position="291"/>
    </location>
</feature>
<evidence type="ECO:0000313" key="6">
    <source>
        <dbReference type="EMBL" id="MST75278.1"/>
    </source>
</evidence>
<dbReference type="GO" id="GO:0030488">
    <property type="term" value="P:tRNA methylation"/>
    <property type="evidence" value="ECO:0007669"/>
    <property type="project" value="TreeGrafter"/>
</dbReference>
<dbReference type="GO" id="GO:0005737">
    <property type="term" value="C:cytoplasm"/>
    <property type="evidence" value="ECO:0007669"/>
    <property type="project" value="TreeGrafter"/>
</dbReference>
<dbReference type="InterPro" id="IPR027417">
    <property type="entry name" value="P-loop_NTPase"/>
</dbReference>
<dbReference type="NCBIfam" id="TIGR03918">
    <property type="entry name" value="GTP_HydF"/>
    <property type="match status" value="1"/>
</dbReference>
<dbReference type="InterPro" id="IPR041606">
    <property type="entry name" value="HydF_dimer"/>
</dbReference>
<sequence length="411" mass="45325">MASFNETPSANRLHIGVYGKTNSGKSSLINALTGQKVSIVADVAGTTTDPVYKPMEIQPLGACVIIDTAGFDDESELGAKRVEKTKLAAQKTDIAVIVIAGTDPGVCPQGKLSERFPDEAEWYRLFKERHTPVFFVVNKADQDSEKAGILTDWLKKQTGEEVLMVSARTKNGMDEVKSTLTRLLPENYGEEFITGDLVKEDDLVLLVMPQDIQAPKGRLILPQVQTIRELLDKKCLVVSVTTDKLTTMLSLLKEPPKLIITDSQVFGYVYEHKPKESMLTSFSVLFAAYKGDLLYYLEGAKAIDSLKADSKVLIAECCTHAPLTEDIGRVKLPRMLRKRAGEALTIDMVSGTDFPEDVSGYDLIIQCGACMFNRKYVLSRIDRARAQQVPMTNYGVTIAHLTGILDQVTKP</sequence>
<dbReference type="Gene3D" id="3.40.50.300">
    <property type="entry name" value="P-loop containing nucleotide triphosphate hydrolases"/>
    <property type="match status" value="1"/>
</dbReference>